<dbReference type="GO" id="GO:0015159">
    <property type="term" value="F:polysaccharide transmembrane transporter activity"/>
    <property type="evidence" value="ECO:0007669"/>
    <property type="project" value="InterPro"/>
</dbReference>
<feature type="non-terminal residue" evidence="4">
    <location>
        <position position="308"/>
    </location>
</feature>
<dbReference type="PANTHER" id="PTHR33619:SF3">
    <property type="entry name" value="POLYSACCHARIDE EXPORT PROTEIN GFCE-RELATED"/>
    <property type="match status" value="1"/>
</dbReference>
<gene>
    <name evidence="4" type="ORF">LDC_1850</name>
</gene>
<dbReference type="Pfam" id="PF02563">
    <property type="entry name" value="Poly_export"/>
    <property type="match status" value="1"/>
</dbReference>
<keyword evidence="1" id="KW-0732">Signal</keyword>
<sequence>MFEVEFFARAVDDRLDGGVEAPQIGSPQGPDLLDFHSGSAMGAAGFAGTGASGLAGWLEKVARPVRIKRSKRDWRGWRFYSREDIEDIRKFYESPYEYSVEERTAVSLVKQTIAVILAAATVLSAFALPFEAFAAQGGTVDIVLDELPVVTPPSGTFSEPIKYTLGPNDVIAIEVRRHPEFSGQYTVNSEGKIEYKFVGDIIVAGLTKNELKDRLSEILSDYLIEPMINVQIVAYLSKVFYVVGDVRNPGKFYMRGDTITIREALMQAGLPTDAAATRKCRLITPDPKNKNEYVYVNVFSLLYEGNLK</sequence>
<evidence type="ECO:0000256" key="1">
    <source>
        <dbReference type="ARBA" id="ARBA00022729"/>
    </source>
</evidence>
<comment type="caution">
    <text evidence="4">The sequence shown here is derived from an EMBL/GenBank/DDBJ whole genome shotgun (WGS) entry which is preliminary data.</text>
</comment>
<reference evidence="4" key="1">
    <citation type="submission" date="2010-07" db="EMBL/GenBank/DDBJ databases">
        <authorList>
            <consortium name="CONSOLIDER consortium CSD2007-00005"/>
            <person name="Guazzaroni M.-E."/>
            <person name="Richter M."/>
            <person name="Garcia-Salamanca A."/>
            <person name="Yarza P."/>
            <person name="Ferrer M."/>
        </authorList>
    </citation>
    <scope>NUCLEOTIDE SEQUENCE</scope>
</reference>
<reference evidence="4" key="2">
    <citation type="journal article" date="2011" name="Microb. Ecol.">
        <title>Taxonomic and Functional Metagenomic Profiling of the Microbial Community in the Anoxic Sediment of a Sub-saline Shallow Lake (Laguna de Carrizo, Central Spain).</title>
        <authorList>
            <person name="Ferrer M."/>
            <person name="Guazzaroni M.E."/>
            <person name="Richter M."/>
            <person name="Garcia-Salamanca A."/>
            <person name="Yarza P."/>
            <person name="Suarez-Suarez A."/>
            <person name="Solano J."/>
            <person name="Alcaide M."/>
            <person name="van Dillewijn P."/>
            <person name="Molina-Henares M.A."/>
            <person name="Lopez-Cortes N."/>
            <person name="Al-Ramahi Y."/>
            <person name="Guerrero C."/>
            <person name="Acosta A."/>
            <person name="de Eugenio L.I."/>
            <person name="Martinez V."/>
            <person name="Marques S."/>
            <person name="Rojo F."/>
            <person name="Santero E."/>
            <person name="Genilloud O."/>
            <person name="Perez-Perez J."/>
            <person name="Rossello-Mora R."/>
            <person name="Ramos J.L."/>
        </authorList>
    </citation>
    <scope>NUCLEOTIDE SEQUENCE</scope>
</reference>
<feature type="domain" description="Soluble ligand binding" evidence="3">
    <location>
        <begin position="239"/>
        <end position="285"/>
    </location>
</feature>
<proteinExistence type="predicted"/>
<dbReference type="InterPro" id="IPR049712">
    <property type="entry name" value="Poly_export"/>
</dbReference>
<evidence type="ECO:0000313" key="4">
    <source>
        <dbReference type="EMBL" id="EFK96129.1"/>
    </source>
</evidence>
<dbReference type="EMBL" id="ADZX01000564">
    <property type="protein sequence ID" value="EFK96129.1"/>
    <property type="molecule type" value="Genomic_DNA"/>
</dbReference>
<evidence type="ECO:0000259" key="3">
    <source>
        <dbReference type="Pfam" id="PF10531"/>
    </source>
</evidence>
<feature type="domain" description="Polysaccharide export protein N-terminal" evidence="2">
    <location>
        <begin position="162"/>
        <end position="232"/>
    </location>
</feature>
<dbReference type="InterPro" id="IPR003715">
    <property type="entry name" value="Poly_export_N"/>
</dbReference>
<evidence type="ECO:0000259" key="2">
    <source>
        <dbReference type="Pfam" id="PF02563"/>
    </source>
</evidence>
<organism evidence="4">
    <name type="scientific">sediment metagenome</name>
    <dbReference type="NCBI Taxonomy" id="749907"/>
    <lineage>
        <taxon>unclassified sequences</taxon>
        <taxon>metagenomes</taxon>
        <taxon>ecological metagenomes</taxon>
    </lineage>
</organism>
<name>D9PJY7_9ZZZZ</name>
<dbReference type="PANTHER" id="PTHR33619">
    <property type="entry name" value="POLYSACCHARIDE EXPORT PROTEIN GFCE-RELATED"/>
    <property type="match status" value="1"/>
</dbReference>
<dbReference type="InterPro" id="IPR019554">
    <property type="entry name" value="Soluble_ligand-bd"/>
</dbReference>
<accession>D9PJY7</accession>
<dbReference type="Gene3D" id="3.30.1950.10">
    <property type="entry name" value="wza like domain"/>
    <property type="match status" value="1"/>
</dbReference>
<dbReference type="Gene3D" id="3.10.560.10">
    <property type="entry name" value="Outer membrane lipoprotein wza domain like"/>
    <property type="match status" value="1"/>
</dbReference>
<dbReference type="Pfam" id="PF10531">
    <property type="entry name" value="SLBB"/>
    <property type="match status" value="1"/>
</dbReference>
<protein>
    <submittedName>
        <fullName evidence="4">Polysaccharide export protein</fullName>
    </submittedName>
</protein>
<dbReference type="AlphaFoldDB" id="D9PJY7"/>